<dbReference type="Gene3D" id="1.10.150.20">
    <property type="entry name" value="5' to 3' exonuclease, C-terminal subdomain"/>
    <property type="match status" value="2"/>
</dbReference>
<feature type="binding site" evidence="14">
    <location>
        <position position="430"/>
    </location>
    <ligand>
        <name>Zn(2+)</name>
        <dbReference type="ChEBI" id="CHEBI:29105"/>
    </ligand>
</feature>
<protein>
    <recommendedName>
        <fullName evidence="3 14">DNA ligase</fullName>
        <ecNumber evidence="2 14">6.5.1.2</ecNumber>
    </recommendedName>
    <alternativeName>
        <fullName evidence="14">Polydeoxyribonucleotide synthase [NAD(+)]</fullName>
    </alternativeName>
</protein>
<evidence type="ECO:0000256" key="10">
    <source>
        <dbReference type="ARBA" id="ARBA00023027"/>
    </source>
</evidence>
<dbReference type="PROSITE" id="PS01055">
    <property type="entry name" value="DNA_LIGASE_N1"/>
    <property type="match status" value="1"/>
</dbReference>
<dbReference type="PANTHER" id="PTHR23389:SF9">
    <property type="entry name" value="DNA LIGASE"/>
    <property type="match status" value="1"/>
</dbReference>
<evidence type="ECO:0000256" key="13">
    <source>
        <dbReference type="ARBA" id="ARBA00060881"/>
    </source>
</evidence>
<dbReference type="InterPro" id="IPR003583">
    <property type="entry name" value="Hlx-hairpin-Hlx_DNA-bd_motif"/>
</dbReference>
<dbReference type="AlphaFoldDB" id="A0A7V4TZK7"/>
<keyword evidence="5 14" id="KW-0235">DNA replication</keyword>
<sequence length="665" mass="75333">MSDLERIQELRKRINRYDYEYYVLANPSISDYEYDQLMKELEALEQKHPEWITPDSPTQRVSGQPTGAFATVRHRYPMLSLANTYSKEEFLEFDQRVRTILGNNDYEYVTELKIDGVAVSLLYENGLFVRGATRGDGLQGDDITVNLRTIRSLPLRILEQDAIPASFEVRGEVYLPRKTFEEINRKREAEGEALFANPRNAAAGSLKLLDPQEVARRRLQLFVYYFFSEDTSNNPDTHFESLKRLQEYGFPVNPHYSLCKNTNEVFRYLDEWDQKRQNLPYEIDGVVIKVNSIAQQNILGSTAKSPRWAIAYKFKAEQATTRLHKVTWQVGRTGIVTPVAELEPVFLAGTTVSRATLHNVDEIARKDIREGDVVRIEKGGDIIPKVVEVVTEKRGKDSKPLEIPQKCPVCGTILQRIEDEAAIRCPNKNCPEQIKRRIEHFAGRNAMDIEGLGTSLVDVLVEKGLIRDVADIYRLKAEQISKLERMGEKSADNLIRAIERSKNQPLHRLLFGLGIPYIGINSARILSRYFKSLKALSSAGYEELEQIDGIGSIMARSIIDFFADPQNKELIEKFEHLGLNLTSVEAESAEGKLTGKTFVLTGTLEGMSRNECSELIIRHGGKVASSVSKNTDFVLAGENPGSKLQKARQLGVPVLTQEEFLKMIE</sequence>
<dbReference type="Gene3D" id="1.10.287.610">
    <property type="entry name" value="Helix hairpin bin"/>
    <property type="match status" value="1"/>
</dbReference>
<dbReference type="Pfam" id="PF03120">
    <property type="entry name" value="OB_DNA_ligase"/>
    <property type="match status" value="1"/>
</dbReference>
<keyword evidence="7 14" id="KW-0227">DNA damage</keyword>
<feature type="active site" description="N6-AMP-lysine intermediate" evidence="14">
    <location>
        <position position="113"/>
    </location>
</feature>
<organism evidence="17">
    <name type="scientific">Caldithrix abyssi</name>
    <dbReference type="NCBI Taxonomy" id="187145"/>
    <lineage>
        <taxon>Bacteria</taxon>
        <taxon>Pseudomonadati</taxon>
        <taxon>Calditrichota</taxon>
        <taxon>Calditrichia</taxon>
        <taxon>Calditrichales</taxon>
        <taxon>Calditrichaceae</taxon>
        <taxon>Caldithrix</taxon>
    </lineage>
</organism>
<dbReference type="InterPro" id="IPR033136">
    <property type="entry name" value="DNA_ligase_CS"/>
</dbReference>
<comment type="caution">
    <text evidence="17">The sequence shown here is derived from an EMBL/GenBank/DDBJ whole genome shotgun (WGS) entry which is preliminary data.</text>
</comment>
<dbReference type="SUPFAM" id="SSF50249">
    <property type="entry name" value="Nucleic acid-binding proteins"/>
    <property type="match status" value="1"/>
</dbReference>
<dbReference type="GO" id="GO:0003677">
    <property type="term" value="F:DNA binding"/>
    <property type="evidence" value="ECO:0007669"/>
    <property type="project" value="InterPro"/>
</dbReference>
<feature type="domain" description="BRCT" evidence="16">
    <location>
        <begin position="588"/>
        <end position="665"/>
    </location>
</feature>
<dbReference type="Pfam" id="PF00533">
    <property type="entry name" value="BRCT"/>
    <property type="match status" value="1"/>
</dbReference>
<keyword evidence="10 14" id="KW-0520">NAD</keyword>
<keyword evidence="6 14" id="KW-0479">Metal-binding</keyword>
<dbReference type="PIRSF" id="PIRSF001604">
    <property type="entry name" value="LigA"/>
    <property type="match status" value="1"/>
</dbReference>
<dbReference type="InterPro" id="IPR004150">
    <property type="entry name" value="NAD_DNA_ligase_OB"/>
</dbReference>
<name>A0A7V4TZK7_CALAY</name>
<reference evidence="17" key="1">
    <citation type="journal article" date="2020" name="mSystems">
        <title>Genome- and Community-Level Interaction Insights into Carbon Utilization and Element Cycling Functions of Hydrothermarchaeota in Hydrothermal Sediment.</title>
        <authorList>
            <person name="Zhou Z."/>
            <person name="Liu Y."/>
            <person name="Xu W."/>
            <person name="Pan J."/>
            <person name="Luo Z.H."/>
            <person name="Li M."/>
        </authorList>
    </citation>
    <scope>NUCLEOTIDE SEQUENCE [LARGE SCALE GENOMIC DNA]</scope>
    <source>
        <strain evidence="17">HyVt-577</strain>
    </source>
</reference>
<dbReference type="NCBIfam" id="TIGR00575">
    <property type="entry name" value="dnlj"/>
    <property type="match status" value="1"/>
</dbReference>
<dbReference type="EMBL" id="DRQG01000060">
    <property type="protein sequence ID" value="HGY55296.1"/>
    <property type="molecule type" value="Genomic_DNA"/>
</dbReference>
<evidence type="ECO:0000256" key="11">
    <source>
        <dbReference type="ARBA" id="ARBA00023204"/>
    </source>
</evidence>
<feature type="binding site" evidence="14">
    <location>
        <position position="289"/>
    </location>
    <ligand>
        <name>NAD(+)</name>
        <dbReference type="ChEBI" id="CHEBI:57540"/>
    </ligand>
</feature>
<dbReference type="PANTHER" id="PTHR23389">
    <property type="entry name" value="CHROMOSOME TRANSMISSION FIDELITY FACTOR 18"/>
    <property type="match status" value="1"/>
</dbReference>
<gene>
    <name evidence="14 17" type="primary">ligA</name>
    <name evidence="17" type="ORF">ENK44_06335</name>
</gene>
<feature type="binding site" evidence="14">
    <location>
        <begin position="31"/>
        <end position="35"/>
    </location>
    <ligand>
        <name>NAD(+)</name>
        <dbReference type="ChEBI" id="CHEBI:57540"/>
    </ligand>
</feature>
<feature type="binding site" evidence="14">
    <location>
        <position position="111"/>
    </location>
    <ligand>
        <name>NAD(+)</name>
        <dbReference type="ChEBI" id="CHEBI:57540"/>
    </ligand>
</feature>
<dbReference type="SUPFAM" id="SSF56091">
    <property type="entry name" value="DNA ligase/mRNA capping enzyme, catalytic domain"/>
    <property type="match status" value="1"/>
</dbReference>
<dbReference type="GO" id="GO:0003911">
    <property type="term" value="F:DNA ligase (NAD+) activity"/>
    <property type="evidence" value="ECO:0007669"/>
    <property type="project" value="UniProtKB-UniRule"/>
</dbReference>
<evidence type="ECO:0000313" key="17">
    <source>
        <dbReference type="EMBL" id="HGY55296.1"/>
    </source>
</evidence>
<evidence type="ECO:0000256" key="4">
    <source>
        <dbReference type="ARBA" id="ARBA00022598"/>
    </source>
</evidence>
<feature type="binding site" evidence="14">
    <location>
        <position position="313"/>
    </location>
    <ligand>
        <name>NAD(+)</name>
        <dbReference type="ChEBI" id="CHEBI:57540"/>
    </ligand>
</feature>
<dbReference type="NCBIfam" id="NF005932">
    <property type="entry name" value="PRK07956.1"/>
    <property type="match status" value="1"/>
</dbReference>
<feature type="binding site" evidence="14">
    <location>
        <position position="172"/>
    </location>
    <ligand>
        <name>NAD(+)</name>
        <dbReference type="ChEBI" id="CHEBI:57540"/>
    </ligand>
</feature>
<dbReference type="Pfam" id="PF01653">
    <property type="entry name" value="DNA_ligase_aden"/>
    <property type="match status" value="1"/>
</dbReference>
<keyword evidence="11 14" id="KW-0234">DNA repair</keyword>
<dbReference type="SMART" id="SM00278">
    <property type="entry name" value="HhH1"/>
    <property type="match status" value="3"/>
</dbReference>
<dbReference type="EC" id="6.5.1.2" evidence="2 14"/>
<dbReference type="FunFam" id="2.40.50.140:FF:000012">
    <property type="entry name" value="DNA ligase"/>
    <property type="match status" value="1"/>
</dbReference>
<dbReference type="InterPro" id="IPR012340">
    <property type="entry name" value="NA-bd_OB-fold"/>
</dbReference>
<evidence type="ECO:0000256" key="7">
    <source>
        <dbReference type="ARBA" id="ARBA00022763"/>
    </source>
</evidence>
<feature type="binding site" evidence="14">
    <location>
        <position position="407"/>
    </location>
    <ligand>
        <name>Zn(2+)</name>
        <dbReference type="ChEBI" id="CHEBI:29105"/>
    </ligand>
</feature>
<evidence type="ECO:0000256" key="5">
    <source>
        <dbReference type="ARBA" id="ARBA00022705"/>
    </source>
</evidence>
<dbReference type="InterPro" id="IPR001679">
    <property type="entry name" value="DNA_ligase"/>
</dbReference>
<dbReference type="PROSITE" id="PS01056">
    <property type="entry name" value="DNA_LIGASE_N2"/>
    <property type="match status" value="1"/>
</dbReference>
<keyword evidence="8 14" id="KW-0862">Zinc</keyword>
<dbReference type="Proteomes" id="UP000885779">
    <property type="component" value="Unassembled WGS sequence"/>
</dbReference>
<dbReference type="Gene3D" id="6.20.10.30">
    <property type="match status" value="1"/>
</dbReference>
<keyword evidence="14" id="KW-0464">Manganese</keyword>
<dbReference type="FunFam" id="1.10.150.20:FF:000007">
    <property type="entry name" value="DNA ligase"/>
    <property type="match status" value="1"/>
</dbReference>
<comment type="function">
    <text evidence="1 14">DNA ligase that catalyzes the formation of phosphodiester linkages between 5'-phosphoryl and 3'-hydroxyl groups in double-stranded DNA using NAD as a coenzyme and as the energy source for the reaction. It is essential for DNA replication and repair of damaged DNA.</text>
</comment>
<dbReference type="GO" id="GO:0005829">
    <property type="term" value="C:cytosol"/>
    <property type="evidence" value="ECO:0007669"/>
    <property type="project" value="TreeGrafter"/>
</dbReference>
<dbReference type="InterPro" id="IPR013840">
    <property type="entry name" value="DNAligase_N"/>
</dbReference>
<dbReference type="InterPro" id="IPR018239">
    <property type="entry name" value="DNA_ligase_AS"/>
</dbReference>
<evidence type="ECO:0000256" key="14">
    <source>
        <dbReference type="HAMAP-Rule" id="MF_01588"/>
    </source>
</evidence>
<feature type="binding site" evidence="14">
    <location>
        <position position="425"/>
    </location>
    <ligand>
        <name>Zn(2+)</name>
        <dbReference type="ChEBI" id="CHEBI:29105"/>
    </ligand>
</feature>
<dbReference type="FunFam" id="3.30.470.30:FF:000001">
    <property type="entry name" value="DNA ligase"/>
    <property type="match status" value="1"/>
</dbReference>
<feature type="binding site" evidence="14">
    <location>
        <position position="410"/>
    </location>
    <ligand>
        <name>Zn(2+)</name>
        <dbReference type="ChEBI" id="CHEBI:29105"/>
    </ligand>
</feature>
<dbReference type="InterPro" id="IPR013839">
    <property type="entry name" value="DNAligase_adenylation"/>
</dbReference>
<feature type="binding site" evidence="14">
    <location>
        <begin position="80"/>
        <end position="81"/>
    </location>
    <ligand>
        <name>NAD(+)</name>
        <dbReference type="ChEBI" id="CHEBI:57540"/>
    </ligand>
</feature>
<dbReference type="GO" id="GO:0006281">
    <property type="term" value="P:DNA repair"/>
    <property type="evidence" value="ECO:0007669"/>
    <property type="project" value="UniProtKB-KW"/>
</dbReference>
<accession>A0A7V4TZK7</accession>
<dbReference type="SMART" id="SM00532">
    <property type="entry name" value="LIGANc"/>
    <property type="match status" value="1"/>
</dbReference>
<proteinExistence type="inferred from homology"/>
<evidence type="ECO:0000256" key="9">
    <source>
        <dbReference type="ARBA" id="ARBA00022842"/>
    </source>
</evidence>
<evidence type="ECO:0000256" key="15">
    <source>
        <dbReference type="RuleBase" id="RU000618"/>
    </source>
</evidence>
<dbReference type="InterPro" id="IPR041663">
    <property type="entry name" value="DisA/LigA_HHH"/>
</dbReference>
<dbReference type="GO" id="GO:0046872">
    <property type="term" value="F:metal ion binding"/>
    <property type="evidence" value="ECO:0007669"/>
    <property type="project" value="UniProtKB-KW"/>
</dbReference>
<dbReference type="InterPro" id="IPR001357">
    <property type="entry name" value="BRCT_dom"/>
</dbReference>
<evidence type="ECO:0000256" key="3">
    <source>
        <dbReference type="ARBA" id="ARBA00013308"/>
    </source>
</evidence>
<dbReference type="Pfam" id="PF03119">
    <property type="entry name" value="DNA_ligase_ZBD"/>
    <property type="match status" value="1"/>
</dbReference>
<comment type="similarity">
    <text evidence="13 14">Belongs to the NAD-dependent DNA ligase family. LigA subfamily.</text>
</comment>
<dbReference type="GO" id="GO:0006260">
    <property type="term" value="P:DNA replication"/>
    <property type="evidence" value="ECO:0007669"/>
    <property type="project" value="UniProtKB-KW"/>
</dbReference>
<dbReference type="Pfam" id="PF14520">
    <property type="entry name" value="HHH_5"/>
    <property type="match status" value="1"/>
</dbReference>
<dbReference type="FunFam" id="1.10.287.610:FF:000002">
    <property type="entry name" value="DNA ligase"/>
    <property type="match status" value="1"/>
</dbReference>
<dbReference type="InterPro" id="IPR036420">
    <property type="entry name" value="BRCT_dom_sf"/>
</dbReference>
<dbReference type="PROSITE" id="PS50172">
    <property type="entry name" value="BRCT"/>
    <property type="match status" value="1"/>
</dbReference>
<evidence type="ECO:0000256" key="8">
    <source>
        <dbReference type="ARBA" id="ARBA00022833"/>
    </source>
</evidence>
<comment type="catalytic activity">
    <reaction evidence="12 14 15">
        <text>NAD(+) + (deoxyribonucleotide)n-3'-hydroxyl + 5'-phospho-(deoxyribonucleotide)m = (deoxyribonucleotide)n+m + AMP + beta-nicotinamide D-nucleotide.</text>
        <dbReference type="EC" id="6.5.1.2"/>
    </reaction>
</comment>
<evidence type="ECO:0000256" key="6">
    <source>
        <dbReference type="ARBA" id="ARBA00022723"/>
    </source>
</evidence>
<dbReference type="Gene3D" id="3.40.50.10190">
    <property type="entry name" value="BRCT domain"/>
    <property type="match status" value="1"/>
</dbReference>
<feature type="binding site" evidence="14">
    <location>
        <position position="134"/>
    </location>
    <ligand>
        <name>NAD(+)</name>
        <dbReference type="ChEBI" id="CHEBI:57540"/>
    </ligand>
</feature>
<evidence type="ECO:0000256" key="1">
    <source>
        <dbReference type="ARBA" id="ARBA00004067"/>
    </source>
</evidence>
<dbReference type="SUPFAM" id="SSF52113">
    <property type="entry name" value="BRCT domain"/>
    <property type="match status" value="1"/>
</dbReference>
<dbReference type="SMART" id="SM00292">
    <property type="entry name" value="BRCT"/>
    <property type="match status" value="1"/>
</dbReference>
<dbReference type="CDD" id="cd17748">
    <property type="entry name" value="BRCT_DNA_ligase_like"/>
    <property type="match status" value="1"/>
</dbReference>
<evidence type="ECO:0000259" key="16">
    <source>
        <dbReference type="PROSITE" id="PS50172"/>
    </source>
</evidence>
<dbReference type="Gene3D" id="2.40.50.140">
    <property type="entry name" value="Nucleic acid-binding proteins"/>
    <property type="match status" value="1"/>
</dbReference>
<dbReference type="Pfam" id="PF12826">
    <property type="entry name" value="HHH_2"/>
    <property type="match status" value="1"/>
</dbReference>
<keyword evidence="4 14" id="KW-0436">Ligase</keyword>
<evidence type="ECO:0000256" key="2">
    <source>
        <dbReference type="ARBA" id="ARBA00012722"/>
    </source>
</evidence>
<dbReference type="FunFam" id="1.10.150.20:FF:000006">
    <property type="entry name" value="DNA ligase"/>
    <property type="match status" value="1"/>
</dbReference>
<dbReference type="Gene3D" id="3.30.470.30">
    <property type="entry name" value="DNA ligase/mRNA capping enzyme"/>
    <property type="match status" value="1"/>
</dbReference>
<dbReference type="HAMAP" id="MF_01588">
    <property type="entry name" value="DNA_ligase_A"/>
    <property type="match status" value="1"/>
</dbReference>
<dbReference type="SUPFAM" id="SSF47781">
    <property type="entry name" value="RuvA domain 2-like"/>
    <property type="match status" value="1"/>
</dbReference>
<comment type="cofactor">
    <cofactor evidence="14">
        <name>Mg(2+)</name>
        <dbReference type="ChEBI" id="CHEBI:18420"/>
    </cofactor>
    <cofactor evidence="14">
        <name>Mn(2+)</name>
        <dbReference type="ChEBI" id="CHEBI:29035"/>
    </cofactor>
</comment>
<evidence type="ECO:0000256" key="12">
    <source>
        <dbReference type="ARBA" id="ARBA00034005"/>
    </source>
</evidence>
<keyword evidence="9 14" id="KW-0460">Magnesium</keyword>
<dbReference type="CDD" id="cd00114">
    <property type="entry name" value="LIGANc"/>
    <property type="match status" value="1"/>
</dbReference>
<dbReference type="InterPro" id="IPR004149">
    <property type="entry name" value="Znf_DNAligase_C4"/>
</dbReference>
<dbReference type="InterPro" id="IPR010994">
    <property type="entry name" value="RuvA_2-like"/>
</dbReference>